<protein>
    <submittedName>
        <fullName evidence="2">SFRICE_014703</fullName>
    </submittedName>
</protein>
<keyword evidence="1" id="KW-0472">Membrane</keyword>
<keyword evidence="1" id="KW-0812">Transmembrane</keyword>
<evidence type="ECO:0000256" key="1">
    <source>
        <dbReference type="SAM" id="Phobius"/>
    </source>
</evidence>
<organism evidence="2">
    <name type="scientific">Spodoptera frugiperda</name>
    <name type="common">Fall armyworm</name>
    <dbReference type="NCBI Taxonomy" id="7108"/>
    <lineage>
        <taxon>Eukaryota</taxon>
        <taxon>Metazoa</taxon>
        <taxon>Ecdysozoa</taxon>
        <taxon>Arthropoda</taxon>
        <taxon>Hexapoda</taxon>
        <taxon>Insecta</taxon>
        <taxon>Pterygota</taxon>
        <taxon>Neoptera</taxon>
        <taxon>Endopterygota</taxon>
        <taxon>Lepidoptera</taxon>
        <taxon>Glossata</taxon>
        <taxon>Ditrysia</taxon>
        <taxon>Noctuoidea</taxon>
        <taxon>Noctuidae</taxon>
        <taxon>Amphipyrinae</taxon>
        <taxon>Spodoptera</taxon>
    </lineage>
</organism>
<keyword evidence="1" id="KW-1133">Transmembrane helix</keyword>
<sequence length="152" mass="16874">MDEGVGAKPTNGKYQCDFFDGKHREESPPPSHRLIVGVGMGWFLVICMCVHEFLLCRGCATNVQVYIHMTPRAETTIRGTQNELFRAGIKPATCCVAVGYPNVQSIIFVICYLLLELMTGYLPCSIYHVISSNNSVSDHRLLNTVHVSPIVN</sequence>
<dbReference type="EMBL" id="ODYU01001097">
    <property type="protein sequence ID" value="SOQ36848.1"/>
    <property type="molecule type" value="Genomic_DNA"/>
</dbReference>
<reference evidence="2" key="1">
    <citation type="submission" date="2016-07" db="EMBL/GenBank/DDBJ databases">
        <authorList>
            <person name="Bretaudeau A."/>
        </authorList>
    </citation>
    <scope>NUCLEOTIDE SEQUENCE</scope>
    <source>
        <strain evidence="2">Rice</strain>
        <tissue evidence="2">Whole body</tissue>
    </source>
</reference>
<feature type="transmembrane region" description="Helical" evidence="1">
    <location>
        <begin position="34"/>
        <end position="54"/>
    </location>
</feature>
<name>A0A2H1V7N1_SPOFR</name>
<evidence type="ECO:0000313" key="2">
    <source>
        <dbReference type="EMBL" id="SOQ36848.1"/>
    </source>
</evidence>
<accession>A0A2H1V7N1</accession>
<dbReference type="AlphaFoldDB" id="A0A2H1V7N1"/>
<gene>
    <name evidence="2" type="ORF">SFRICE_014703</name>
</gene>
<proteinExistence type="predicted"/>